<feature type="transmembrane region" description="Helical" evidence="1">
    <location>
        <begin position="349"/>
        <end position="367"/>
    </location>
</feature>
<keyword evidence="1" id="KW-1133">Transmembrane helix</keyword>
<proteinExistence type="predicted"/>
<name>A0ABZ2SWW6_9ENTE</name>
<gene>
    <name evidence="2" type="ORF">DOK79_001792</name>
</gene>
<evidence type="ECO:0000313" key="3">
    <source>
        <dbReference type="Proteomes" id="UP000664360"/>
    </source>
</evidence>
<dbReference type="Proteomes" id="UP000664360">
    <property type="component" value="Chromosome"/>
</dbReference>
<reference evidence="2 3" key="1">
    <citation type="submission" date="2021-03" db="EMBL/GenBank/DDBJ databases">
        <authorList>
            <person name="Gilmore M.S."/>
            <person name="Schwartzman J."/>
            <person name="Van Tyne D."/>
            <person name="Martin M."/>
            <person name="Earl A.M."/>
            <person name="Manson A.L."/>
            <person name="Straub T."/>
            <person name="Salamzade R."/>
            <person name="Saavedra J."/>
            <person name="Lebreton F."/>
            <person name="Prichula J."/>
            <person name="Schaufler K."/>
            <person name="Gaca A."/>
            <person name="Sgardioli B."/>
            <person name="Wagenaar J."/>
            <person name="Strong T."/>
        </authorList>
    </citation>
    <scope>NUCLEOTIDE SEQUENCE [LARGE SCALE GENOMIC DNA]</scope>
    <source>
        <strain evidence="2 3">DIV1094</strain>
    </source>
</reference>
<feature type="transmembrane region" description="Helical" evidence="1">
    <location>
        <begin position="101"/>
        <end position="126"/>
    </location>
</feature>
<dbReference type="EMBL" id="CP147250">
    <property type="protein sequence ID" value="WYJ80235.1"/>
    <property type="molecule type" value="Genomic_DNA"/>
</dbReference>
<feature type="transmembrane region" description="Helical" evidence="1">
    <location>
        <begin position="316"/>
        <end position="337"/>
    </location>
</feature>
<feature type="transmembrane region" description="Helical" evidence="1">
    <location>
        <begin position="62"/>
        <end position="80"/>
    </location>
</feature>
<organism evidence="2 3">
    <name type="scientific">Candidatus Enterococcus mangumiae</name>
    <dbReference type="NCBI Taxonomy" id="2230878"/>
    <lineage>
        <taxon>Bacteria</taxon>
        <taxon>Bacillati</taxon>
        <taxon>Bacillota</taxon>
        <taxon>Bacilli</taxon>
        <taxon>Lactobacillales</taxon>
        <taxon>Enterococcaceae</taxon>
        <taxon>Enterococcus</taxon>
    </lineage>
</organism>
<evidence type="ECO:0000313" key="2">
    <source>
        <dbReference type="EMBL" id="WYJ80235.1"/>
    </source>
</evidence>
<evidence type="ECO:0008006" key="4">
    <source>
        <dbReference type="Google" id="ProtNLM"/>
    </source>
</evidence>
<evidence type="ECO:0000256" key="1">
    <source>
        <dbReference type="SAM" id="Phobius"/>
    </source>
</evidence>
<dbReference type="RefSeq" id="WP_206855545.1">
    <property type="nucleotide sequence ID" value="NZ_CP147250.1"/>
</dbReference>
<keyword evidence="1" id="KW-0812">Transmembrane</keyword>
<keyword evidence="1" id="KW-0472">Membrane</keyword>
<keyword evidence="3" id="KW-1185">Reference proteome</keyword>
<sequence length="504" mass="57608">MKSVISTPLMKEQMKRIWPMMLLTFLGYGLALLLPIFLQTGGADSVVRAQRMIDLLAMRQPIMLVSMIMIPVVVILLLFSHLFDSKAMSAYSSFSDNKNQLFWTSALSGWLVMVLPLLAMSALLLIRVRYSGSVDVLEFPTALFSRGIVSGEVINTFSVVAMFFLRSLIIVTFYFSLFLLAVTVSGNWVIASLLFAIFPFIPTLIHRLIQTIAAMYVFGYVPVNPLDSQVIFTYSNPIAWFWSFGQNAQPIFLLIYISMTLVILFLAYLSFTQRKVEKTEEPIVFTNFKHLLIFLLSVAGMLAMGAYLMDFFSGRWFMYYGFVIGFSFTFVIAQMIVKKTFNVITEVKWLMPMMGIVLSLYGVMLLVTNFGVRTYTNHVPAVSQVEGIYVSHEGQMKGNDFSTDDQMIQDTINLHHQIIGTRSVTGRDWRDLSRNERRDIRSDEREHRKNMQEAFWQSITGNGERFIENGGEHIYITYLLSDNERIHRRYALPGTFVSAMAESE</sequence>
<accession>A0ABZ2SWW6</accession>
<feature type="transmembrane region" description="Helical" evidence="1">
    <location>
        <begin position="251"/>
        <end position="271"/>
    </location>
</feature>
<feature type="transmembrane region" description="Helical" evidence="1">
    <location>
        <begin position="291"/>
        <end position="309"/>
    </location>
</feature>
<protein>
    <recommendedName>
        <fullName evidence="4">ABC transporter permease</fullName>
    </recommendedName>
</protein>
<reference evidence="2 3" key="2">
    <citation type="submission" date="2024-03" db="EMBL/GenBank/DDBJ databases">
        <title>The Genome Sequence of Enterococcus sp. DIV1094.</title>
        <authorList>
            <consortium name="The Broad Institute Genomics Platform"/>
            <consortium name="The Broad Institute Microbial Omics Core"/>
            <consortium name="The Broad Institute Genomic Center for Infectious Diseases"/>
            <person name="Earl A."/>
            <person name="Manson A."/>
            <person name="Gilmore M."/>
            <person name="Schwartman J."/>
            <person name="Shea T."/>
            <person name="Abouelleil A."/>
            <person name="Cao P."/>
            <person name="Chapman S."/>
            <person name="Cusick C."/>
            <person name="Young S."/>
            <person name="Neafsey D."/>
            <person name="Nusbaum C."/>
            <person name="Birren B."/>
        </authorList>
    </citation>
    <scope>NUCLEOTIDE SEQUENCE [LARGE SCALE GENOMIC DNA]</scope>
    <source>
        <strain evidence="2 3">DIV1094</strain>
    </source>
</reference>